<dbReference type="EMBL" id="BSTK01000009">
    <property type="protein sequence ID" value="GLY87989.1"/>
    <property type="molecule type" value="Genomic_DNA"/>
</dbReference>
<dbReference type="InterPro" id="IPR050306">
    <property type="entry name" value="PfkB_Carbo_kinase"/>
</dbReference>
<keyword evidence="4 7" id="KW-0418">Kinase</keyword>
<dbReference type="PANTHER" id="PTHR43085:SF1">
    <property type="entry name" value="PSEUDOURIDINE KINASE-RELATED"/>
    <property type="match status" value="1"/>
</dbReference>
<dbReference type="SUPFAM" id="SSF53613">
    <property type="entry name" value="Ribokinase-like"/>
    <property type="match status" value="1"/>
</dbReference>
<evidence type="ECO:0000256" key="2">
    <source>
        <dbReference type="ARBA" id="ARBA00022679"/>
    </source>
</evidence>
<keyword evidence="8" id="KW-1185">Reference proteome</keyword>
<comment type="caution">
    <text evidence="7">The sequence shown here is derived from an EMBL/GenBank/DDBJ whole genome shotgun (WGS) entry which is preliminary data.</text>
</comment>
<evidence type="ECO:0000256" key="4">
    <source>
        <dbReference type="ARBA" id="ARBA00022777"/>
    </source>
</evidence>
<dbReference type="Proteomes" id="UP001165074">
    <property type="component" value="Unassembled WGS sequence"/>
</dbReference>
<evidence type="ECO:0000259" key="6">
    <source>
        <dbReference type="Pfam" id="PF00294"/>
    </source>
</evidence>
<dbReference type="RefSeq" id="WP_285577472.1">
    <property type="nucleotide sequence ID" value="NZ_BSTK01000009.1"/>
</dbReference>
<evidence type="ECO:0000313" key="8">
    <source>
        <dbReference type="Proteomes" id="UP001165074"/>
    </source>
</evidence>
<dbReference type="Pfam" id="PF00294">
    <property type="entry name" value="PfkB"/>
    <property type="match status" value="1"/>
</dbReference>
<dbReference type="CDD" id="cd01166">
    <property type="entry name" value="KdgK"/>
    <property type="match status" value="1"/>
</dbReference>
<organism evidence="7 8">
    <name type="scientific">Actinoallomurus iriomotensis</name>
    <dbReference type="NCBI Taxonomy" id="478107"/>
    <lineage>
        <taxon>Bacteria</taxon>
        <taxon>Bacillati</taxon>
        <taxon>Actinomycetota</taxon>
        <taxon>Actinomycetes</taxon>
        <taxon>Streptosporangiales</taxon>
        <taxon>Thermomonosporaceae</taxon>
        <taxon>Actinoallomurus</taxon>
    </lineage>
</organism>
<proteinExistence type="inferred from homology"/>
<evidence type="ECO:0000256" key="1">
    <source>
        <dbReference type="ARBA" id="ARBA00010688"/>
    </source>
</evidence>
<keyword evidence="5" id="KW-0067">ATP-binding</keyword>
<feature type="domain" description="Carbohydrate kinase PfkB" evidence="6">
    <location>
        <begin position="4"/>
        <end position="299"/>
    </location>
</feature>
<reference evidence="7" key="1">
    <citation type="submission" date="2023-03" db="EMBL/GenBank/DDBJ databases">
        <title>Actinoallomurus iriomotensis NBRC 103684.</title>
        <authorList>
            <person name="Ichikawa N."/>
            <person name="Sato H."/>
            <person name="Tonouchi N."/>
        </authorList>
    </citation>
    <scope>NUCLEOTIDE SEQUENCE</scope>
    <source>
        <strain evidence="7">NBRC 103684</strain>
    </source>
</reference>
<dbReference type="AlphaFoldDB" id="A0A9W6S6I5"/>
<sequence>MGGLLTLGEAMVTFTPEQIGSLRHVRSLTASMAGSEATVAIAVRRLGHPATWVSRLGDDEPGELVLDRMRAEDLTLYVRRGPGPTGLMLKESPRAGARRAHYYRSGSAAASLRPDDLPPGLVESAAVLHVSGITMALGESPRHTVRSAVDRARAAGAMVSFDVNHRRRLWSATDARAHVTELLPHVDIAFASVSEARLLLDGATINVHDLADALRELGPGAVVVTDGPAGAVVADDHGTVHIPALAATEIDPFGAGDAFVGGSIAGLLDGMKLADAAALGSAVAAQAVAAPGDWEGLPTRGELAAARESDIDR</sequence>
<comment type="similarity">
    <text evidence="1">Belongs to the carbohydrate kinase PfkB family.</text>
</comment>
<evidence type="ECO:0000313" key="7">
    <source>
        <dbReference type="EMBL" id="GLY87989.1"/>
    </source>
</evidence>
<dbReference type="GO" id="GO:0005524">
    <property type="term" value="F:ATP binding"/>
    <property type="evidence" value="ECO:0007669"/>
    <property type="project" value="UniProtKB-KW"/>
</dbReference>
<dbReference type="PANTHER" id="PTHR43085">
    <property type="entry name" value="HEXOKINASE FAMILY MEMBER"/>
    <property type="match status" value="1"/>
</dbReference>
<evidence type="ECO:0000256" key="3">
    <source>
        <dbReference type="ARBA" id="ARBA00022741"/>
    </source>
</evidence>
<name>A0A9W6S6I5_9ACTN</name>
<dbReference type="InterPro" id="IPR029056">
    <property type="entry name" value="Ribokinase-like"/>
</dbReference>
<keyword evidence="2" id="KW-0808">Transferase</keyword>
<accession>A0A9W6S6I5</accession>
<dbReference type="GO" id="GO:0016301">
    <property type="term" value="F:kinase activity"/>
    <property type="evidence" value="ECO:0007669"/>
    <property type="project" value="UniProtKB-KW"/>
</dbReference>
<protein>
    <submittedName>
        <fullName evidence="7">Sugar kinase</fullName>
    </submittedName>
</protein>
<keyword evidence="3" id="KW-0547">Nucleotide-binding</keyword>
<dbReference type="Gene3D" id="3.40.1190.20">
    <property type="match status" value="1"/>
</dbReference>
<dbReference type="InterPro" id="IPR011611">
    <property type="entry name" value="PfkB_dom"/>
</dbReference>
<gene>
    <name evidence="7" type="ORF">Airi02_059180</name>
</gene>
<evidence type="ECO:0000256" key="5">
    <source>
        <dbReference type="ARBA" id="ARBA00022840"/>
    </source>
</evidence>